<dbReference type="PANTHER" id="PTHR43607">
    <property type="entry name" value="V-TYPE PROTON ATPASE CATALYTIC SUBUNIT A"/>
    <property type="match status" value="1"/>
</dbReference>
<dbReference type="CDD" id="cd18119">
    <property type="entry name" value="ATP-synt_V_A-type_alpha_N"/>
    <property type="match status" value="1"/>
</dbReference>
<dbReference type="Gene3D" id="2.40.30.20">
    <property type="match status" value="1"/>
</dbReference>
<feature type="domain" description="ATPsynthase alpha/beta subunit barrel-sandwich" evidence="11">
    <location>
        <begin position="139"/>
        <end position="219"/>
    </location>
</feature>
<reference evidence="13" key="1">
    <citation type="submission" date="2022-11" db="UniProtKB">
        <authorList>
            <consortium name="WormBaseParasite"/>
        </authorList>
    </citation>
    <scope>IDENTIFICATION</scope>
</reference>
<dbReference type="GO" id="GO:0005765">
    <property type="term" value="C:lysosomal membrane"/>
    <property type="evidence" value="ECO:0007669"/>
    <property type="project" value="TreeGrafter"/>
</dbReference>
<keyword evidence="6" id="KW-0067">ATP-binding</keyword>
<evidence type="ECO:0000256" key="5">
    <source>
        <dbReference type="ARBA" id="ARBA00022781"/>
    </source>
</evidence>
<accession>A0A914QXE2</accession>
<dbReference type="FunFam" id="2.40.50.100:FF:000008">
    <property type="entry name" value="V-type proton ATPase catalytic subunit A"/>
    <property type="match status" value="1"/>
</dbReference>
<dbReference type="InterPro" id="IPR023366">
    <property type="entry name" value="ATP_synth_asu-like_sf"/>
</dbReference>
<name>A0A914QXE2_9BILA</name>
<proteinExistence type="inferred from homology"/>
<dbReference type="GO" id="GO:0046034">
    <property type="term" value="P:ATP metabolic process"/>
    <property type="evidence" value="ECO:0007669"/>
    <property type="project" value="InterPro"/>
</dbReference>
<dbReference type="GO" id="GO:0046961">
    <property type="term" value="F:proton-transporting ATPase activity, rotational mechanism"/>
    <property type="evidence" value="ECO:0007669"/>
    <property type="project" value="InterPro"/>
</dbReference>
<dbReference type="EC" id="7.1.2.2" evidence="2"/>
<feature type="domain" description="ATPase F1/V1/A1 complex alpha/beta subunit N-terminal" evidence="10">
    <location>
        <begin position="37"/>
        <end position="99"/>
    </location>
</feature>
<dbReference type="InterPro" id="IPR022878">
    <property type="entry name" value="V-ATPase_asu"/>
</dbReference>
<evidence type="ECO:0000313" key="13">
    <source>
        <dbReference type="WBParaSite" id="PDA_v2.g8522.t1"/>
    </source>
</evidence>
<evidence type="ECO:0000256" key="9">
    <source>
        <dbReference type="ARBA" id="ARBA00048383"/>
    </source>
</evidence>
<dbReference type="PANTHER" id="PTHR43607:SF1">
    <property type="entry name" value="H(+)-TRANSPORTING TWO-SECTOR ATPASE"/>
    <property type="match status" value="1"/>
</dbReference>
<dbReference type="SUPFAM" id="SSF50615">
    <property type="entry name" value="N-terminal domain of alpha and beta subunits of F1 ATP synthase"/>
    <property type="match status" value="1"/>
</dbReference>
<evidence type="ECO:0000256" key="2">
    <source>
        <dbReference type="ARBA" id="ARBA00012473"/>
    </source>
</evidence>
<comment type="similarity">
    <text evidence="1">Belongs to the ATPase alpha/beta chains family.</text>
</comment>
<keyword evidence="4" id="KW-0547">Nucleotide-binding</keyword>
<dbReference type="FunFam" id="2.40.30.20:FF:000002">
    <property type="entry name" value="V-type proton ATPase catalytic subunit A"/>
    <property type="match status" value="1"/>
</dbReference>
<dbReference type="Gene3D" id="2.40.50.100">
    <property type="match status" value="1"/>
</dbReference>
<keyword evidence="12" id="KW-1185">Reference proteome</keyword>
<evidence type="ECO:0000256" key="6">
    <source>
        <dbReference type="ARBA" id="ARBA00022840"/>
    </source>
</evidence>
<dbReference type="Proteomes" id="UP000887578">
    <property type="component" value="Unplaced"/>
</dbReference>
<dbReference type="InterPro" id="IPR004100">
    <property type="entry name" value="ATPase_F1/V1/A1_a/bsu_N"/>
</dbReference>
<evidence type="ECO:0000256" key="1">
    <source>
        <dbReference type="ARBA" id="ARBA00008936"/>
    </source>
</evidence>
<dbReference type="AlphaFoldDB" id="A0A914QXE2"/>
<dbReference type="InterPro" id="IPR036121">
    <property type="entry name" value="ATPase_F1/V1/A1_a/bsu_N_sf"/>
</dbReference>
<sequence>MRQWWLIPEAERLKRLFDKKMPPATRDHVREKEYGFVYGVSGPVVTAEKMSGAAMYELVRVGHSELVGEIIRLEGDYATIQVYEDTSAVTIGDPVLRTGKPLSVELGPGIMGSIFDGIQRPLKDISDMDSIYTPKGINVQALGREIKWEFVPSKDVQVGSHVTGGDIFGQVHESVLVKHRILLPPTACGTVTYIAPAGLYTITEKILELEFSGEKKAYSIC</sequence>
<evidence type="ECO:0000259" key="11">
    <source>
        <dbReference type="Pfam" id="PF16886"/>
    </source>
</evidence>
<comment type="catalytic activity">
    <reaction evidence="9">
        <text>ATP + H2O + 4 H(+)(in) = ADP + phosphate + 5 H(+)(out)</text>
        <dbReference type="Rhea" id="RHEA:57720"/>
        <dbReference type="ChEBI" id="CHEBI:15377"/>
        <dbReference type="ChEBI" id="CHEBI:15378"/>
        <dbReference type="ChEBI" id="CHEBI:30616"/>
        <dbReference type="ChEBI" id="CHEBI:43474"/>
        <dbReference type="ChEBI" id="CHEBI:456216"/>
        <dbReference type="EC" id="7.1.2.2"/>
    </reaction>
</comment>
<evidence type="ECO:0000259" key="10">
    <source>
        <dbReference type="Pfam" id="PF02874"/>
    </source>
</evidence>
<evidence type="ECO:0000256" key="3">
    <source>
        <dbReference type="ARBA" id="ARBA00022448"/>
    </source>
</evidence>
<protein>
    <recommendedName>
        <fullName evidence="2">H(+)-transporting two-sector ATPase</fullName>
        <ecNumber evidence="2">7.1.2.2</ecNumber>
    </recommendedName>
</protein>
<keyword evidence="7" id="KW-1278">Translocase</keyword>
<dbReference type="GO" id="GO:0005524">
    <property type="term" value="F:ATP binding"/>
    <property type="evidence" value="ECO:0007669"/>
    <property type="project" value="UniProtKB-KW"/>
</dbReference>
<evidence type="ECO:0000256" key="4">
    <source>
        <dbReference type="ARBA" id="ARBA00022741"/>
    </source>
</evidence>
<evidence type="ECO:0000313" key="12">
    <source>
        <dbReference type="Proteomes" id="UP000887578"/>
    </source>
</evidence>
<evidence type="ECO:0000256" key="8">
    <source>
        <dbReference type="ARBA" id="ARBA00023065"/>
    </source>
</evidence>
<keyword evidence="3" id="KW-0813">Transport</keyword>
<organism evidence="12 13">
    <name type="scientific">Panagrolaimus davidi</name>
    <dbReference type="NCBI Taxonomy" id="227884"/>
    <lineage>
        <taxon>Eukaryota</taxon>
        <taxon>Metazoa</taxon>
        <taxon>Ecdysozoa</taxon>
        <taxon>Nematoda</taxon>
        <taxon>Chromadorea</taxon>
        <taxon>Rhabditida</taxon>
        <taxon>Tylenchina</taxon>
        <taxon>Panagrolaimomorpha</taxon>
        <taxon>Panagrolaimoidea</taxon>
        <taxon>Panagrolaimidae</taxon>
        <taxon>Panagrolaimus</taxon>
    </lineage>
</organism>
<dbReference type="WBParaSite" id="PDA_v2.g8522.t1">
    <property type="protein sequence ID" value="PDA_v2.g8522.t1"/>
    <property type="gene ID" value="PDA_v2.g8522"/>
</dbReference>
<keyword evidence="5" id="KW-0375">Hydrogen ion transport</keyword>
<dbReference type="Pfam" id="PF16886">
    <property type="entry name" value="ATP-synt_ab_Xtn"/>
    <property type="match status" value="1"/>
</dbReference>
<evidence type="ECO:0000256" key="7">
    <source>
        <dbReference type="ARBA" id="ARBA00022967"/>
    </source>
</evidence>
<dbReference type="Pfam" id="PF02874">
    <property type="entry name" value="ATP-synt_ab_N"/>
    <property type="match status" value="1"/>
</dbReference>
<dbReference type="InterPro" id="IPR031686">
    <property type="entry name" value="ATP-synth_a_Xtn"/>
</dbReference>
<keyword evidence="8" id="KW-0406">Ion transport</keyword>